<feature type="active site" description="Proton acceptor" evidence="9 10">
    <location>
        <position position="24"/>
    </location>
</feature>
<evidence type="ECO:0000313" key="14">
    <source>
        <dbReference type="EMBL" id="SCM70299.1"/>
    </source>
</evidence>
<dbReference type="Pfam" id="PF01220">
    <property type="entry name" value="DHquinase_II"/>
    <property type="match status" value="1"/>
</dbReference>
<dbReference type="CDD" id="cd00466">
    <property type="entry name" value="DHQase_II"/>
    <property type="match status" value="1"/>
</dbReference>
<evidence type="ECO:0000256" key="5">
    <source>
        <dbReference type="ARBA" id="ARBA00011193"/>
    </source>
</evidence>
<feature type="binding site" evidence="9 11">
    <location>
        <position position="76"/>
    </location>
    <ligand>
        <name>substrate</name>
    </ligand>
</feature>
<dbReference type="HAMAP" id="MF_00169">
    <property type="entry name" value="AroQ"/>
    <property type="match status" value="1"/>
</dbReference>
<dbReference type="PANTHER" id="PTHR21272:SF3">
    <property type="entry name" value="CATABOLIC 3-DEHYDROQUINASE"/>
    <property type="match status" value="1"/>
</dbReference>
<dbReference type="Gene3D" id="3.40.50.9100">
    <property type="entry name" value="Dehydroquinase, class II"/>
    <property type="match status" value="1"/>
</dbReference>
<feature type="transmembrane region" description="Helical" evidence="13">
    <location>
        <begin position="117"/>
        <end position="137"/>
    </location>
</feature>
<feature type="binding site" evidence="9 11">
    <location>
        <position position="89"/>
    </location>
    <ligand>
        <name>substrate</name>
    </ligand>
</feature>
<comment type="pathway">
    <text evidence="3 9">Metabolic intermediate biosynthesis; chorismate biosynthesis; chorismate from D-erythrose 4-phosphate and phosphoenolpyruvate: step 3/7.</text>
</comment>
<sequence length="147" mass="15366">MPIEAFILNGPNLNLLGTREPGVYGSATLADIEANCRDKAAALGFSAVEFRQSNHEGVLVDWIQEAGRRGAGVVMNPGAYTHTSIALHDAIKGTGVPVIEVHISNVHARESFRHRSFVSPAAAGVIVGLGPLGYTLALEALAGLLKG</sequence>
<feature type="binding site" evidence="9 11">
    <location>
        <begin position="103"/>
        <end position="104"/>
    </location>
    <ligand>
        <name>substrate</name>
    </ligand>
</feature>
<comment type="catalytic activity">
    <reaction evidence="1 9">
        <text>3-dehydroquinate = 3-dehydroshikimate + H2O</text>
        <dbReference type="Rhea" id="RHEA:21096"/>
        <dbReference type="ChEBI" id="CHEBI:15377"/>
        <dbReference type="ChEBI" id="CHEBI:16630"/>
        <dbReference type="ChEBI" id="CHEBI:32364"/>
        <dbReference type="EC" id="4.2.1.10"/>
    </reaction>
</comment>
<keyword evidence="9" id="KW-0028">Amino-acid biosynthesis</keyword>
<comment type="function">
    <text evidence="2 9">Catalyzes a trans-dehydration via an enolate intermediate.</text>
</comment>
<evidence type="ECO:0000256" key="11">
    <source>
        <dbReference type="PIRSR" id="PIRSR001399-2"/>
    </source>
</evidence>
<reference evidence="14" key="1">
    <citation type="submission" date="2016-08" db="EMBL/GenBank/DDBJ databases">
        <authorList>
            <person name="Seilhamer J.J."/>
        </authorList>
    </citation>
    <scope>NUCLEOTIDE SEQUENCE</scope>
    <source>
        <strain evidence="14">86</strain>
    </source>
</reference>
<name>A0A212KYU5_9HYPH</name>
<feature type="binding site" evidence="9 11">
    <location>
        <position position="82"/>
    </location>
    <ligand>
        <name>substrate</name>
    </ligand>
</feature>
<keyword evidence="8 9" id="KW-0456">Lyase</keyword>
<evidence type="ECO:0000256" key="4">
    <source>
        <dbReference type="ARBA" id="ARBA00011037"/>
    </source>
</evidence>
<evidence type="ECO:0000256" key="9">
    <source>
        <dbReference type="HAMAP-Rule" id="MF_00169"/>
    </source>
</evidence>
<keyword evidence="13" id="KW-1133">Transmembrane helix</keyword>
<dbReference type="InterPro" id="IPR018509">
    <property type="entry name" value="DHquinase_II_CS"/>
</dbReference>
<evidence type="ECO:0000256" key="8">
    <source>
        <dbReference type="ARBA" id="ARBA00023239"/>
    </source>
</evidence>
<comment type="subunit">
    <text evidence="5 9">Homododecamer.</text>
</comment>
<evidence type="ECO:0000256" key="10">
    <source>
        <dbReference type="PIRSR" id="PIRSR001399-1"/>
    </source>
</evidence>
<dbReference type="SUPFAM" id="SSF52304">
    <property type="entry name" value="Type II 3-dehydroquinate dehydratase"/>
    <property type="match status" value="1"/>
</dbReference>
<gene>
    <name evidence="9 14" type="primary">aroQ</name>
    <name evidence="14" type="ORF">KL86PLE_10104</name>
</gene>
<dbReference type="RefSeq" id="WP_288195503.1">
    <property type="nucleotide sequence ID" value="NZ_LT608334.1"/>
</dbReference>
<dbReference type="GO" id="GO:0003855">
    <property type="term" value="F:3-dehydroquinate dehydratase activity"/>
    <property type="evidence" value="ECO:0007669"/>
    <property type="project" value="UniProtKB-UniRule"/>
</dbReference>
<dbReference type="GO" id="GO:0008652">
    <property type="term" value="P:amino acid biosynthetic process"/>
    <property type="evidence" value="ECO:0007669"/>
    <property type="project" value="UniProtKB-KW"/>
</dbReference>
<dbReference type="InterPro" id="IPR036441">
    <property type="entry name" value="DHquinase_II_sf"/>
</dbReference>
<dbReference type="NCBIfam" id="NF003807">
    <property type="entry name" value="PRK05395.1-4"/>
    <property type="match status" value="1"/>
</dbReference>
<dbReference type="EMBL" id="FMJD01000001">
    <property type="protein sequence ID" value="SCM70299.1"/>
    <property type="molecule type" value="Genomic_DNA"/>
</dbReference>
<dbReference type="PANTHER" id="PTHR21272">
    <property type="entry name" value="CATABOLIC 3-DEHYDROQUINASE"/>
    <property type="match status" value="1"/>
</dbReference>
<dbReference type="NCBIfam" id="NF003806">
    <property type="entry name" value="PRK05395.1-3"/>
    <property type="match status" value="1"/>
</dbReference>
<dbReference type="NCBIfam" id="NF003805">
    <property type="entry name" value="PRK05395.1-2"/>
    <property type="match status" value="1"/>
</dbReference>
<dbReference type="InterPro" id="IPR001874">
    <property type="entry name" value="DHquinase_II"/>
</dbReference>
<keyword evidence="13" id="KW-0812">Transmembrane</keyword>
<dbReference type="PIRSF" id="PIRSF001399">
    <property type="entry name" value="DHquinase_II"/>
    <property type="match status" value="1"/>
</dbReference>
<evidence type="ECO:0000256" key="7">
    <source>
        <dbReference type="ARBA" id="ARBA00023141"/>
    </source>
</evidence>
<dbReference type="NCBIfam" id="TIGR01088">
    <property type="entry name" value="aroQ"/>
    <property type="match status" value="1"/>
</dbReference>
<organism evidence="14">
    <name type="scientific">uncultured Pleomorphomonas sp</name>
    <dbReference type="NCBI Taxonomy" id="442121"/>
    <lineage>
        <taxon>Bacteria</taxon>
        <taxon>Pseudomonadati</taxon>
        <taxon>Pseudomonadota</taxon>
        <taxon>Alphaproteobacteria</taxon>
        <taxon>Hyphomicrobiales</taxon>
        <taxon>Pleomorphomonadaceae</taxon>
        <taxon>Pleomorphomonas</taxon>
        <taxon>environmental samples</taxon>
    </lineage>
</organism>
<keyword evidence="7 9" id="KW-0057">Aromatic amino acid biosynthesis</keyword>
<evidence type="ECO:0000256" key="1">
    <source>
        <dbReference type="ARBA" id="ARBA00001864"/>
    </source>
</evidence>
<dbReference type="UniPathway" id="UPA00053">
    <property type="reaction ID" value="UER00086"/>
</dbReference>
<dbReference type="PROSITE" id="PS01029">
    <property type="entry name" value="DEHYDROQUINASE_II"/>
    <property type="match status" value="1"/>
</dbReference>
<dbReference type="GO" id="GO:0009423">
    <property type="term" value="P:chorismate biosynthetic process"/>
    <property type="evidence" value="ECO:0007669"/>
    <property type="project" value="UniProtKB-UniRule"/>
</dbReference>
<proteinExistence type="inferred from homology"/>
<evidence type="ECO:0000256" key="6">
    <source>
        <dbReference type="ARBA" id="ARBA00012060"/>
    </source>
</evidence>
<dbReference type="GO" id="GO:0019631">
    <property type="term" value="P:quinate catabolic process"/>
    <property type="evidence" value="ECO:0007669"/>
    <property type="project" value="TreeGrafter"/>
</dbReference>
<dbReference type="GO" id="GO:0009073">
    <property type="term" value="P:aromatic amino acid family biosynthetic process"/>
    <property type="evidence" value="ECO:0007669"/>
    <property type="project" value="UniProtKB-KW"/>
</dbReference>
<keyword evidence="13" id="KW-0472">Membrane</keyword>
<evidence type="ECO:0000256" key="2">
    <source>
        <dbReference type="ARBA" id="ARBA00003924"/>
    </source>
</evidence>
<feature type="binding site" evidence="9 11">
    <location>
        <position position="113"/>
    </location>
    <ligand>
        <name>substrate</name>
    </ligand>
</feature>
<dbReference type="AlphaFoldDB" id="A0A212KYU5"/>
<dbReference type="EC" id="4.2.1.10" evidence="6 9"/>
<evidence type="ECO:0000256" key="12">
    <source>
        <dbReference type="PIRSR" id="PIRSR001399-3"/>
    </source>
</evidence>
<accession>A0A212KYU5</accession>
<protein>
    <recommendedName>
        <fullName evidence="6 9">3-dehydroquinate dehydratase</fullName>
        <shortName evidence="9">3-dehydroquinase</shortName>
        <ecNumber evidence="6 9">4.2.1.10</ecNumber>
    </recommendedName>
    <alternativeName>
        <fullName evidence="9">Type II DHQase</fullName>
    </alternativeName>
</protein>
<feature type="site" description="Transition state stabilizer" evidence="9 12">
    <location>
        <position position="19"/>
    </location>
</feature>
<evidence type="ECO:0000256" key="13">
    <source>
        <dbReference type="SAM" id="Phobius"/>
    </source>
</evidence>
<comment type="similarity">
    <text evidence="4 9">Belongs to the type-II 3-dehydroquinase family.</text>
</comment>
<evidence type="ECO:0000256" key="3">
    <source>
        <dbReference type="ARBA" id="ARBA00004902"/>
    </source>
</evidence>
<feature type="active site" description="Proton donor" evidence="9 10">
    <location>
        <position position="102"/>
    </location>
</feature>